<accession>A0A8B6DHA1</accession>
<sequence length="185" mass="19899">MQAKIIYYARCCCSQAVATNEDCLYIGVSNGQFIKFDLQYNVIGNIKAYFILKMFVGGCTAPDRDSAVVVTDIVVVEALVAAVAIDVVAVAVKLGYNAAKCCGVCNREIPATDVGILESVEGSIGRCMIDGRTGVILDGRVSGPVHDETKGLDFIGEDRKRLVVSVRDRCHNRQLGVQSDSPFSN</sequence>
<comment type="caution">
    <text evidence="1">The sequence shown here is derived from an EMBL/GenBank/DDBJ whole genome shotgun (WGS) entry which is preliminary data.</text>
</comment>
<protein>
    <submittedName>
        <fullName evidence="1">Uncharacterized protein</fullName>
    </submittedName>
</protein>
<name>A0A8B6DHA1_MYTGA</name>
<reference evidence="1" key="1">
    <citation type="submission" date="2018-11" db="EMBL/GenBank/DDBJ databases">
        <authorList>
            <person name="Alioto T."/>
            <person name="Alioto T."/>
        </authorList>
    </citation>
    <scope>NUCLEOTIDE SEQUENCE</scope>
</reference>
<evidence type="ECO:0000313" key="1">
    <source>
        <dbReference type="EMBL" id="VDI20114.1"/>
    </source>
</evidence>
<evidence type="ECO:0000313" key="2">
    <source>
        <dbReference type="Proteomes" id="UP000596742"/>
    </source>
</evidence>
<dbReference type="AlphaFoldDB" id="A0A8B6DHA1"/>
<dbReference type="Proteomes" id="UP000596742">
    <property type="component" value="Unassembled WGS sequence"/>
</dbReference>
<keyword evidence="2" id="KW-1185">Reference proteome</keyword>
<proteinExistence type="predicted"/>
<organism evidence="1 2">
    <name type="scientific">Mytilus galloprovincialis</name>
    <name type="common">Mediterranean mussel</name>
    <dbReference type="NCBI Taxonomy" id="29158"/>
    <lineage>
        <taxon>Eukaryota</taxon>
        <taxon>Metazoa</taxon>
        <taxon>Spiralia</taxon>
        <taxon>Lophotrochozoa</taxon>
        <taxon>Mollusca</taxon>
        <taxon>Bivalvia</taxon>
        <taxon>Autobranchia</taxon>
        <taxon>Pteriomorphia</taxon>
        <taxon>Mytilida</taxon>
        <taxon>Mytiloidea</taxon>
        <taxon>Mytilidae</taxon>
        <taxon>Mytilinae</taxon>
        <taxon>Mytilus</taxon>
    </lineage>
</organism>
<gene>
    <name evidence="1" type="ORF">MGAL_10B021320</name>
</gene>
<dbReference type="EMBL" id="UYJE01003541">
    <property type="protein sequence ID" value="VDI20114.1"/>
    <property type="molecule type" value="Genomic_DNA"/>
</dbReference>